<evidence type="ECO:0000313" key="2">
    <source>
        <dbReference type="EMBL" id="SJZ90897.1"/>
    </source>
</evidence>
<dbReference type="RefSeq" id="WP_078757809.1">
    <property type="nucleotide sequence ID" value="NZ_FUXP01000003.1"/>
</dbReference>
<proteinExistence type="predicted"/>
<protein>
    <recommendedName>
        <fullName evidence="4">Lectin</fullName>
    </recommendedName>
</protein>
<evidence type="ECO:0000256" key="1">
    <source>
        <dbReference type="SAM" id="MobiDB-lite"/>
    </source>
</evidence>
<feature type="region of interest" description="Disordered" evidence="1">
    <location>
        <begin position="50"/>
        <end position="84"/>
    </location>
</feature>
<sequence>MKRLLPIPALFSAVLLCACSNEPAHLDGPGPDAAATGGAAGMGALPASAQAEAALDHPVEDVPPATAPPGTVMPEPRPAEDNAEGAGFNGYGDILFGTELDRVRELWDGELEGDAAGDEACFQLFPAGQTMSELALMFVDGRFVRYSSESTSAVAPGGARPGMSLDEVKTLYGDGVQPVPHKYVEGAWYLRVPSAEGEGVLVLETDAEDTVVGWRVGVPPAVDYVEGCG</sequence>
<dbReference type="OrthoDB" id="5193828at2"/>
<evidence type="ECO:0000313" key="3">
    <source>
        <dbReference type="Proteomes" id="UP000190061"/>
    </source>
</evidence>
<keyword evidence="3" id="KW-1185">Reference proteome</keyword>
<gene>
    <name evidence="2" type="ORF">SAMN02745674_01204</name>
</gene>
<dbReference type="Proteomes" id="UP000190061">
    <property type="component" value="Unassembled WGS sequence"/>
</dbReference>
<evidence type="ECO:0008006" key="4">
    <source>
        <dbReference type="Google" id="ProtNLM"/>
    </source>
</evidence>
<dbReference type="PROSITE" id="PS51257">
    <property type="entry name" value="PROKAR_LIPOPROTEIN"/>
    <property type="match status" value="1"/>
</dbReference>
<reference evidence="2 3" key="1">
    <citation type="submission" date="2017-02" db="EMBL/GenBank/DDBJ databases">
        <authorList>
            <person name="Peterson S.W."/>
        </authorList>
    </citation>
    <scope>NUCLEOTIDE SEQUENCE [LARGE SCALE GENOMIC DNA]</scope>
    <source>
        <strain evidence="2 3">DSM 21749</strain>
    </source>
</reference>
<name>A0A1T4PHW5_9GAMM</name>
<dbReference type="AlphaFoldDB" id="A0A1T4PHW5"/>
<dbReference type="STRING" id="1122188.SAMN02745674_01204"/>
<dbReference type="EMBL" id="FUXP01000003">
    <property type="protein sequence ID" value="SJZ90897.1"/>
    <property type="molecule type" value="Genomic_DNA"/>
</dbReference>
<accession>A0A1T4PHW5</accession>
<organism evidence="2 3">
    <name type="scientific">Lysobacter spongiicola DSM 21749</name>
    <dbReference type="NCBI Taxonomy" id="1122188"/>
    <lineage>
        <taxon>Bacteria</taxon>
        <taxon>Pseudomonadati</taxon>
        <taxon>Pseudomonadota</taxon>
        <taxon>Gammaproteobacteria</taxon>
        <taxon>Lysobacterales</taxon>
        <taxon>Lysobacteraceae</taxon>
        <taxon>Novilysobacter</taxon>
    </lineage>
</organism>